<dbReference type="SUPFAM" id="SSF111331">
    <property type="entry name" value="NAD kinase/diacylglycerol kinase-like"/>
    <property type="match status" value="1"/>
</dbReference>
<evidence type="ECO:0000259" key="9">
    <source>
        <dbReference type="PROSITE" id="PS50146"/>
    </source>
</evidence>
<dbReference type="GO" id="GO:0004143">
    <property type="term" value="F:ATP-dependent diacylglycerol kinase activity"/>
    <property type="evidence" value="ECO:0007669"/>
    <property type="project" value="UniProtKB-EC"/>
</dbReference>
<reference evidence="10" key="2">
    <citation type="submission" date="2013-10" db="EMBL/GenBank/DDBJ databases">
        <authorList>
            <person name="Aslett M."/>
        </authorList>
    </citation>
    <scope>NUCLEOTIDE SEQUENCE [LARGE SCALE GENOMIC DNA]</scope>
    <source>
        <strain evidence="10">Houghton</strain>
    </source>
</reference>
<dbReference type="Proteomes" id="UP000030750">
    <property type="component" value="Unassembled WGS sequence"/>
</dbReference>
<evidence type="ECO:0000256" key="4">
    <source>
        <dbReference type="ARBA" id="ARBA00022741"/>
    </source>
</evidence>
<comment type="similarity">
    <text evidence="1">Belongs to the eukaryotic diacylglycerol kinase family.</text>
</comment>
<evidence type="ECO:0000313" key="10">
    <source>
        <dbReference type="EMBL" id="CDJ49985.1"/>
    </source>
</evidence>
<dbReference type="PANTHER" id="PTHR11255">
    <property type="entry name" value="DIACYLGLYCEROL KINASE"/>
    <property type="match status" value="1"/>
</dbReference>
<dbReference type="InterPro" id="IPR000756">
    <property type="entry name" value="Diacylglycerol_kin_accessory"/>
</dbReference>
<name>U6LQC1_9EIME</name>
<dbReference type="VEuPathDB" id="ToxoDB:EBH_0030060"/>
<feature type="signal peptide" evidence="8">
    <location>
        <begin position="1"/>
        <end position="30"/>
    </location>
</feature>
<dbReference type="InterPro" id="IPR017438">
    <property type="entry name" value="ATP-NAD_kinase_N"/>
</dbReference>
<keyword evidence="11" id="KW-1185">Reference proteome</keyword>
<dbReference type="Pfam" id="PF00609">
    <property type="entry name" value="DAGK_acc"/>
    <property type="match status" value="1"/>
</dbReference>
<evidence type="ECO:0000256" key="2">
    <source>
        <dbReference type="ARBA" id="ARBA00012133"/>
    </source>
</evidence>
<feature type="region of interest" description="Disordered" evidence="7">
    <location>
        <begin position="94"/>
        <end position="147"/>
    </location>
</feature>
<dbReference type="Pfam" id="PF00781">
    <property type="entry name" value="DAGK_cat"/>
    <property type="match status" value="1"/>
</dbReference>
<accession>U6LQC1</accession>
<dbReference type="Gene3D" id="3.40.50.10330">
    <property type="entry name" value="Probable inorganic polyphosphate/atp-NAD kinase, domain 1"/>
    <property type="match status" value="1"/>
</dbReference>
<feature type="domain" description="DAGKc" evidence="9">
    <location>
        <begin position="253"/>
        <end position="362"/>
    </location>
</feature>
<evidence type="ECO:0000256" key="6">
    <source>
        <dbReference type="ARBA" id="ARBA00022840"/>
    </source>
</evidence>
<keyword evidence="8" id="KW-0732">Signal</keyword>
<feature type="chain" id="PRO_5004672756" description="diacylglycerol kinase (ATP)" evidence="8">
    <location>
        <begin position="31"/>
        <end position="575"/>
    </location>
</feature>
<evidence type="ECO:0000256" key="7">
    <source>
        <dbReference type="SAM" id="MobiDB-lite"/>
    </source>
</evidence>
<keyword evidence="5 10" id="KW-0418">Kinase</keyword>
<reference evidence="10" key="1">
    <citation type="submission" date="2013-10" db="EMBL/GenBank/DDBJ databases">
        <title>Genomic analysis of the causative agents of coccidiosis in chickens.</title>
        <authorList>
            <person name="Reid A.J."/>
            <person name="Blake D."/>
            <person name="Billington K."/>
            <person name="Browne H."/>
            <person name="Dunn M."/>
            <person name="Hung S."/>
            <person name="Kawahara F."/>
            <person name="Miranda-Saavedra D."/>
            <person name="Mourier T."/>
            <person name="Nagra H."/>
            <person name="Otto T.D."/>
            <person name="Rawlings N."/>
            <person name="Sanchez A."/>
            <person name="Sanders M."/>
            <person name="Subramaniam C."/>
            <person name="Tay Y."/>
            <person name="Dear P."/>
            <person name="Doerig C."/>
            <person name="Gruber A."/>
            <person name="Parkinson J."/>
            <person name="Shirley M."/>
            <person name="Wan K.L."/>
            <person name="Berriman M."/>
            <person name="Tomley F."/>
            <person name="Pain A."/>
        </authorList>
    </citation>
    <scope>NUCLEOTIDE SEQUENCE [LARGE SCALE GENOMIC DNA]</scope>
    <source>
        <strain evidence="10">Houghton</strain>
    </source>
</reference>
<dbReference type="GO" id="GO:0005524">
    <property type="term" value="F:ATP binding"/>
    <property type="evidence" value="ECO:0007669"/>
    <property type="project" value="UniProtKB-KW"/>
</dbReference>
<feature type="compositionally biased region" description="Low complexity" evidence="7">
    <location>
        <begin position="111"/>
        <end position="147"/>
    </location>
</feature>
<dbReference type="InterPro" id="IPR001206">
    <property type="entry name" value="Diacylglycerol_kinase_cat_dom"/>
</dbReference>
<dbReference type="EC" id="2.7.1.107" evidence="2"/>
<evidence type="ECO:0000313" key="11">
    <source>
        <dbReference type="Proteomes" id="UP000030750"/>
    </source>
</evidence>
<dbReference type="OrthoDB" id="242257at2759"/>
<dbReference type="InterPro" id="IPR016064">
    <property type="entry name" value="NAD/diacylglycerol_kinase_sf"/>
</dbReference>
<dbReference type="PROSITE" id="PS50146">
    <property type="entry name" value="DAGK"/>
    <property type="match status" value="1"/>
</dbReference>
<gene>
    <name evidence="10" type="ORF">EBH_0030060</name>
</gene>
<dbReference type="AlphaFoldDB" id="U6LQC1"/>
<sequence>MQQRSALKRACASFFLFFCLFCSLKTNAFAKEDPQYHPVAAAASTPAAAAAAAAAAGAGDVAGQDAPGSDNPAAAAAAATAAAAADAAAAAAAEPLAASPPPPLSTSPLQNSAAASNGGAPPAAASGGPPAASGAPPAAGGPNPSGLAPSGAPLSMMSLEAAESVAAEWPCGLNSKLYYLIANPVSGSRLGAKFITSLPESQMEVGCRQVRVFSQKDPNSMKVAVDRIAAAVNARKTLFAAADAAAAAPAAAADPAAAAAAAAGGVVVPLSRRVRVIAVGGDGAFNGMVLLLSAAAAADMNWIAAGVIPSGTGNDLAHTYGWGRAPFPVDQPLRHDNLSRILDILDNSDLVFHDYWRVTATTAAAAAAPGAAAAAAEDDNGFYAWDDKNKKLTKKGDDYNGGAHTKSFIMSNYFSLGFEGVVGTQFDRYRGSSRLWNRALYGFLFLRYSTLSPTLCSALDTVYTFSPQLVAVLSNNDRYQKVPRILPCVSVTFLNARTILGGLELWGPSVKVGFGPPPDPAAFQDFEAFAHKLLATKADSGDGKIEIFSMASTTDYVQAQAKFGSYGVLKYRGAD</sequence>
<keyword evidence="4" id="KW-0547">Nucleotide-binding</keyword>
<keyword evidence="3" id="KW-0808">Transferase</keyword>
<protein>
    <recommendedName>
        <fullName evidence="2">diacylglycerol kinase (ATP)</fullName>
        <ecNumber evidence="2">2.7.1.107</ecNumber>
    </recommendedName>
</protein>
<dbReference type="EMBL" id="HG711978">
    <property type="protein sequence ID" value="CDJ49985.1"/>
    <property type="molecule type" value="Genomic_DNA"/>
</dbReference>
<dbReference type="InterPro" id="IPR037607">
    <property type="entry name" value="DGK"/>
</dbReference>
<evidence type="ECO:0000256" key="1">
    <source>
        <dbReference type="ARBA" id="ARBA00009280"/>
    </source>
</evidence>
<dbReference type="GO" id="GO:0016020">
    <property type="term" value="C:membrane"/>
    <property type="evidence" value="ECO:0007669"/>
    <property type="project" value="TreeGrafter"/>
</dbReference>
<evidence type="ECO:0000256" key="5">
    <source>
        <dbReference type="ARBA" id="ARBA00022777"/>
    </source>
</evidence>
<keyword evidence="6" id="KW-0067">ATP-binding</keyword>
<dbReference type="GO" id="GO:0007200">
    <property type="term" value="P:phospholipase C-activating G protein-coupled receptor signaling pathway"/>
    <property type="evidence" value="ECO:0007669"/>
    <property type="project" value="InterPro"/>
</dbReference>
<proteinExistence type="inferred from homology"/>
<evidence type="ECO:0000256" key="8">
    <source>
        <dbReference type="SAM" id="SignalP"/>
    </source>
</evidence>
<organism evidence="10 11">
    <name type="scientific">Eimeria brunetti</name>
    <dbReference type="NCBI Taxonomy" id="51314"/>
    <lineage>
        <taxon>Eukaryota</taxon>
        <taxon>Sar</taxon>
        <taxon>Alveolata</taxon>
        <taxon>Apicomplexa</taxon>
        <taxon>Conoidasida</taxon>
        <taxon>Coccidia</taxon>
        <taxon>Eucoccidiorida</taxon>
        <taxon>Eimeriorina</taxon>
        <taxon>Eimeriidae</taxon>
        <taxon>Eimeria</taxon>
    </lineage>
</organism>
<evidence type="ECO:0000256" key="3">
    <source>
        <dbReference type="ARBA" id="ARBA00022679"/>
    </source>
</evidence>